<sequence>MERYAFNFLQSTADLSISAQEYLWSIFGIKTSSAAVKNLVHYQPEFESQIFTFCGTQIAMNSLARRIAGLSGAAAVAMAGFSAHRVLMDPTIDERRKKAVDNANKHHFLHTLAILFSPYARFPLLTVSLFASGILMFCGSCYAYGIWNDDKIRAISPLGGLMFILGWLSFVL</sequence>
<proteinExistence type="inferred from homology"/>
<comment type="caution">
    <text evidence="7">The sequence shown here is derived from an EMBL/GenBank/DDBJ whole genome shotgun (WGS) entry which is preliminary data.</text>
</comment>
<keyword evidence="3 6" id="KW-0812">Transmembrane</keyword>
<evidence type="ECO:0000256" key="4">
    <source>
        <dbReference type="ARBA" id="ARBA00022989"/>
    </source>
</evidence>
<accession>A0ABD2JDI2</accession>
<keyword evidence="5 6" id="KW-0472">Membrane</keyword>
<dbReference type="EMBL" id="JBICBT010000998">
    <property type="protein sequence ID" value="KAL3088637.1"/>
    <property type="molecule type" value="Genomic_DNA"/>
</dbReference>
<evidence type="ECO:0000256" key="6">
    <source>
        <dbReference type="SAM" id="Phobius"/>
    </source>
</evidence>
<organism evidence="7 9">
    <name type="scientific">Heterodera trifolii</name>
    <dbReference type="NCBI Taxonomy" id="157864"/>
    <lineage>
        <taxon>Eukaryota</taxon>
        <taxon>Metazoa</taxon>
        <taxon>Ecdysozoa</taxon>
        <taxon>Nematoda</taxon>
        <taxon>Chromadorea</taxon>
        <taxon>Rhabditida</taxon>
        <taxon>Tylenchina</taxon>
        <taxon>Tylenchomorpha</taxon>
        <taxon>Tylenchoidea</taxon>
        <taxon>Heteroderidae</taxon>
        <taxon>Heteroderinae</taxon>
        <taxon>Heterodera</taxon>
    </lineage>
</organism>
<dbReference type="AlphaFoldDB" id="A0ABD2JDI2"/>
<evidence type="ECO:0000256" key="2">
    <source>
        <dbReference type="ARBA" id="ARBA00006208"/>
    </source>
</evidence>
<feature type="transmembrane region" description="Helical" evidence="6">
    <location>
        <begin position="122"/>
        <end position="145"/>
    </location>
</feature>
<comment type="similarity">
    <text evidence="2">Belongs to the TMEM256 family.</text>
</comment>
<gene>
    <name evidence="8" type="ORF">niasHT_010799</name>
    <name evidence="7" type="ORF">niasHT_023255</name>
</gene>
<name>A0ABD2JDI2_9BILA</name>
<evidence type="ECO:0000313" key="7">
    <source>
        <dbReference type="EMBL" id="KAL3088637.1"/>
    </source>
</evidence>
<evidence type="ECO:0000256" key="5">
    <source>
        <dbReference type="ARBA" id="ARBA00023136"/>
    </source>
</evidence>
<dbReference type="InterPro" id="IPR006696">
    <property type="entry name" value="DUF423"/>
</dbReference>
<dbReference type="EMBL" id="JBICBT010000631">
    <property type="protein sequence ID" value="KAL3106884.1"/>
    <property type="molecule type" value="Genomic_DNA"/>
</dbReference>
<feature type="transmembrane region" description="Helical" evidence="6">
    <location>
        <begin position="67"/>
        <end position="87"/>
    </location>
</feature>
<dbReference type="PANTHER" id="PTHR43461:SF1">
    <property type="entry name" value="TRANSMEMBRANE PROTEIN 256"/>
    <property type="match status" value="1"/>
</dbReference>
<reference evidence="7 9" key="1">
    <citation type="submission" date="2024-10" db="EMBL/GenBank/DDBJ databases">
        <authorList>
            <person name="Kim D."/>
        </authorList>
    </citation>
    <scope>NUCLEOTIDE SEQUENCE [LARGE SCALE GENOMIC DNA]</scope>
    <source>
        <strain evidence="7">BH-2024</strain>
    </source>
</reference>
<keyword evidence="9" id="KW-1185">Reference proteome</keyword>
<comment type="subcellular location">
    <subcellularLocation>
        <location evidence="1">Membrane</location>
        <topology evidence="1">Multi-pass membrane protein</topology>
    </subcellularLocation>
</comment>
<evidence type="ECO:0000256" key="1">
    <source>
        <dbReference type="ARBA" id="ARBA00004141"/>
    </source>
</evidence>
<protein>
    <recommendedName>
        <fullName evidence="10">Transmembrane protein 256</fullName>
    </recommendedName>
</protein>
<evidence type="ECO:0000256" key="3">
    <source>
        <dbReference type="ARBA" id="ARBA00022692"/>
    </source>
</evidence>
<dbReference type="PANTHER" id="PTHR43461">
    <property type="entry name" value="TRANSMEMBRANE PROTEIN 256"/>
    <property type="match status" value="1"/>
</dbReference>
<evidence type="ECO:0000313" key="8">
    <source>
        <dbReference type="EMBL" id="KAL3106884.1"/>
    </source>
</evidence>
<feature type="transmembrane region" description="Helical" evidence="6">
    <location>
        <begin position="152"/>
        <end position="170"/>
    </location>
</feature>
<dbReference type="GO" id="GO:0016020">
    <property type="term" value="C:membrane"/>
    <property type="evidence" value="ECO:0007669"/>
    <property type="project" value="UniProtKB-SubCell"/>
</dbReference>
<dbReference type="Proteomes" id="UP001620626">
    <property type="component" value="Unassembled WGS sequence"/>
</dbReference>
<evidence type="ECO:0008006" key="10">
    <source>
        <dbReference type="Google" id="ProtNLM"/>
    </source>
</evidence>
<keyword evidence="4 6" id="KW-1133">Transmembrane helix</keyword>
<evidence type="ECO:0000313" key="9">
    <source>
        <dbReference type="Proteomes" id="UP001620626"/>
    </source>
</evidence>
<dbReference type="Pfam" id="PF04241">
    <property type="entry name" value="DUF423"/>
    <property type="match status" value="1"/>
</dbReference>